<feature type="compositionally biased region" description="Basic and acidic residues" evidence="1">
    <location>
        <begin position="29"/>
        <end position="56"/>
    </location>
</feature>
<feature type="region of interest" description="Disordered" evidence="1">
    <location>
        <begin position="16"/>
        <end position="56"/>
    </location>
</feature>
<evidence type="ECO:0000313" key="2">
    <source>
        <dbReference type="EMBL" id="KFM12205.1"/>
    </source>
</evidence>
<protein>
    <submittedName>
        <fullName evidence="2">Uncharacterized protein</fullName>
    </submittedName>
</protein>
<name>A0A087RFF1_APTFO</name>
<dbReference type="Proteomes" id="UP000053286">
    <property type="component" value="Unassembled WGS sequence"/>
</dbReference>
<accession>A0A087RFF1</accession>
<dbReference type="AlphaFoldDB" id="A0A087RFF1"/>
<sequence length="56" mass="5858">MAEVLGSLVPGKLLLHRPPGALRGLGAAGRREAAERRGQQAAGEAERLRARGGGEW</sequence>
<organism evidence="2 3">
    <name type="scientific">Aptenodytes forsteri</name>
    <name type="common">Emperor penguin</name>
    <dbReference type="NCBI Taxonomy" id="9233"/>
    <lineage>
        <taxon>Eukaryota</taxon>
        <taxon>Metazoa</taxon>
        <taxon>Chordata</taxon>
        <taxon>Craniata</taxon>
        <taxon>Vertebrata</taxon>
        <taxon>Euteleostomi</taxon>
        <taxon>Archelosauria</taxon>
        <taxon>Archosauria</taxon>
        <taxon>Dinosauria</taxon>
        <taxon>Saurischia</taxon>
        <taxon>Theropoda</taxon>
        <taxon>Coelurosauria</taxon>
        <taxon>Aves</taxon>
        <taxon>Neognathae</taxon>
        <taxon>Neoaves</taxon>
        <taxon>Aequornithes</taxon>
        <taxon>Sphenisciformes</taxon>
        <taxon>Spheniscidae</taxon>
        <taxon>Aptenodytes</taxon>
    </lineage>
</organism>
<feature type="non-terminal residue" evidence="2">
    <location>
        <position position="56"/>
    </location>
</feature>
<gene>
    <name evidence="2" type="ORF">AS27_03588</name>
</gene>
<proteinExistence type="predicted"/>
<reference evidence="2 3" key="1">
    <citation type="submission" date="2014-04" db="EMBL/GenBank/DDBJ databases">
        <title>Genome evolution of avian class.</title>
        <authorList>
            <person name="Zhang G."/>
            <person name="Li C."/>
        </authorList>
    </citation>
    <scope>NUCLEOTIDE SEQUENCE [LARGE SCALE GENOMIC DNA]</scope>
    <source>
        <strain evidence="2">BGI_AS27</strain>
    </source>
</reference>
<evidence type="ECO:0000313" key="3">
    <source>
        <dbReference type="Proteomes" id="UP000053286"/>
    </source>
</evidence>
<keyword evidence="3" id="KW-1185">Reference proteome</keyword>
<evidence type="ECO:0000256" key="1">
    <source>
        <dbReference type="SAM" id="MobiDB-lite"/>
    </source>
</evidence>
<dbReference type="EMBL" id="KL226337">
    <property type="protein sequence ID" value="KFM12205.1"/>
    <property type="molecule type" value="Genomic_DNA"/>
</dbReference>